<dbReference type="GO" id="GO:0016746">
    <property type="term" value="F:acyltransferase activity"/>
    <property type="evidence" value="ECO:0007669"/>
    <property type="project" value="UniProtKB-KW"/>
</dbReference>
<name>A0ABM7LWT8_9ACTN</name>
<keyword evidence="2" id="KW-1133">Transmembrane helix</keyword>
<keyword evidence="2" id="KW-0472">Membrane</keyword>
<feature type="compositionally biased region" description="Basic and acidic residues" evidence="1">
    <location>
        <begin position="387"/>
        <end position="398"/>
    </location>
</feature>
<feature type="transmembrane region" description="Helical" evidence="2">
    <location>
        <begin position="173"/>
        <end position="192"/>
    </location>
</feature>
<feature type="transmembrane region" description="Helical" evidence="2">
    <location>
        <begin position="333"/>
        <end position="356"/>
    </location>
</feature>
<evidence type="ECO:0000259" key="3">
    <source>
        <dbReference type="Pfam" id="PF01757"/>
    </source>
</evidence>
<evidence type="ECO:0000313" key="5">
    <source>
        <dbReference type="Proteomes" id="UP000676967"/>
    </source>
</evidence>
<feature type="transmembrane region" description="Helical" evidence="2">
    <location>
        <begin position="96"/>
        <end position="114"/>
    </location>
</feature>
<accession>A0ABM7LWT8</accession>
<sequence>MLIRQADTTAVLPKRLDALTSLRFFAALAVFAHHFTGLGGKTGFGRSPWIFPYSQMGAHGVTFFFVLSGFLMIWVFKPQEKAVSFWWRRVGRIFPVHLVTLPLAIYAFYIAAHADIHWGSLLSAVFLVQGWFPGITPTLPGNPVTWTLSVELLFYALFPLIAPIVVRIRTRWLACASLAGLAAMWAINWYSVENFTPATASWVMRHPVLYLPVFLLGMTLALAIQRGRRVPLHPIVPIGALALYTYGYYQVTLRVPKGVLREQLDYTLRPTIALLAALIILSFVQREIVGRRGILNKTLLINLGLWSYSFYLIHHAVSRLSTYEWGRMPDNNAVLFTLLGMALVINILSWALFTYVEEPAERWWRTHMPKSWRTPRDAAGDSALPPRPREREAEPAQV</sequence>
<gene>
    <name evidence="4" type="ORF">Aiant_42980</name>
</gene>
<proteinExistence type="predicted"/>
<feature type="region of interest" description="Disordered" evidence="1">
    <location>
        <begin position="372"/>
        <end position="398"/>
    </location>
</feature>
<keyword evidence="4" id="KW-0808">Transferase</keyword>
<feature type="transmembrane region" description="Helical" evidence="2">
    <location>
        <begin position="146"/>
        <end position="166"/>
    </location>
</feature>
<protein>
    <submittedName>
        <fullName evidence="4">Acyltransferase</fullName>
    </submittedName>
</protein>
<dbReference type="InterPro" id="IPR050879">
    <property type="entry name" value="Acyltransferase_3"/>
</dbReference>
<feature type="transmembrane region" description="Helical" evidence="2">
    <location>
        <begin position="56"/>
        <end position="76"/>
    </location>
</feature>
<dbReference type="EMBL" id="AP023356">
    <property type="protein sequence ID" value="BCJ43641.1"/>
    <property type="molecule type" value="Genomic_DNA"/>
</dbReference>
<feature type="transmembrane region" description="Helical" evidence="2">
    <location>
        <begin position="296"/>
        <end position="313"/>
    </location>
</feature>
<dbReference type="Proteomes" id="UP000676967">
    <property type="component" value="Chromosome"/>
</dbReference>
<keyword evidence="2" id="KW-0812">Transmembrane</keyword>
<keyword evidence="5" id="KW-1185">Reference proteome</keyword>
<feature type="transmembrane region" description="Helical" evidence="2">
    <location>
        <begin position="20"/>
        <end position="36"/>
    </location>
</feature>
<organism evidence="4 5">
    <name type="scientific">Actinoplanes ianthinogenes</name>
    <dbReference type="NCBI Taxonomy" id="122358"/>
    <lineage>
        <taxon>Bacteria</taxon>
        <taxon>Bacillati</taxon>
        <taxon>Actinomycetota</taxon>
        <taxon>Actinomycetes</taxon>
        <taxon>Micromonosporales</taxon>
        <taxon>Micromonosporaceae</taxon>
        <taxon>Actinoplanes</taxon>
    </lineage>
</organism>
<evidence type="ECO:0000256" key="1">
    <source>
        <dbReference type="SAM" id="MobiDB-lite"/>
    </source>
</evidence>
<feature type="transmembrane region" description="Helical" evidence="2">
    <location>
        <begin position="267"/>
        <end position="284"/>
    </location>
</feature>
<dbReference type="InterPro" id="IPR002656">
    <property type="entry name" value="Acyl_transf_3_dom"/>
</dbReference>
<dbReference type="RefSeq" id="WP_189331997.1">
    <property type="nucleotide sequence ID" value="NZ_AP023356.1"/>
</dbReference>
<dbReference type="PANTHER" id="PTHR23028">
    <property type="entry name" value="ACETYLTRANSFERASE"/>
    <property type="match status" value="1"/>
</dbReference>
<keyword evidence="4" id="KW-0012">Acyltransferase</keyword>
<dbReference type="PANTHER" id="PTHR23028:SF53">
    <property type="entry name" value="ACYL_TRANSF_3 DOMAIN-CONTAINING PROTEIN"/>
    <property type="match status" value="1"/>
</dbReference>
<evidence type="ECO:0000313" key="4">
    <source>
        <dbReference type="EMBL" id="BCJ43641.1"/>
    </source>
</evidence>
<dbReference type="Pfam" id="PF01757">
    <property type="entry name" value="Acyl_transf_3"/>
    <property type="match status" value="1"/>
</dbReference>
<feature type="transmembrane region" description="Helical" evidence="2">
    <location>
        <begin position="230"/>
        <end position="247"/>
    </location>
</feature>
<reference evidence="4 5" key="1">
    <citation type="submission" date="2020-08" db="EMBL/GenBank/DDBJ databases">
        <title>Whole genome shotgun sequence of Actinoplanes ianthinogenes NBRC 13996.</title>
        <authorList>
            <person name="Komaki H."/>
            <person name="Tamura T."/>
        </authorList>
    </citation>
    <scope>NUCLEOTIDE SEQUENCE [LARGE SCALE GENOMIC DNA]</scope>
    <source>
        <strain evidence="4 5">NBRC 13996</strain>
    </source>
</reference>
<feature type="transmembrane region" description="Helical" evidence="2">
    <location>
        <begin position="204"/>
        <end position="223"/>
    </location>
</feature>
<evidence type="ECO:0000256" key="2">
    <source>
        <dbReference type="SAM" id="Phobius"/>
    </source>
</evidence>
<feature type="domain" description="Acyltransferase 3" evidence="3">
    <location>
        <begin position="18"/>
        <end position="345"/>
    </location>
</feature>